<dbReference type="SUPFAM" id="SSF109854">
    <property type="entry name" value="DinB/YfiT-like putative metalloenzymes"/>
    <property type="match status" value="1"/>
</dbReference>
<accession>A0A6B1DW69</accession>
<comment type="caution">
    <text evidence="1">The sequence shown here is derived from an EMBL/GenBank/DDBJ whole genome shotgun (WGS) entry which is preliminary data.</text>
</comment>
<evidence type="ECO:0000313" key="1">
    <source>
        <dbReference type="EMBL" id="MYD91601.1"/>
    </source>
</evidence>
<reference evidence="1" key="1">
    <citation type="submission" date="2019-09" db="EMBL/GenBank/DDBJ databases">
        <title>Characterisation of the sponge microbiome using genome-centric metagenomics.</title>
        <authorList>
            <person name="Engelberts J.P."/>
            <person name="Robbins S.J."/>
            <person name="De Goeij J.M."/>
            <person name="Aranda M."/>
            <person name="Bell S.C."/>
            <person name="Webster N.S."/>
        </authorList>
    </citation>
    <scope>NUCLEOTIDE SEQUENCE</scope>
    <source>
        <strain evidence="1">SB0662_bin_9</strain>
    </source>
</reference>
<protein>
    <submittedName>
        <fullName evidence="1">DinB family protein</fullName>
    </submittedName>
</protein>
<dbReference type="AlphaFoldDB" id="A0A6B1DW69"/>
<dbReference type="EMBL" id="VXPY01000104">
    <property type="protein sequence ID" value="MYD91601.1"/>
    <property type="molecule type" value="Genomic_DNA"/>
</dbReference>
<gene>
    <name evidence="1" type="ORF">F4Y08_14935</name>
</gene>
<sequence length="139" mass="15952">MAREKLESKLAEIRAARNEVVELLQNQQDAIHSIEFPENYWKTMAHLMWRYGDHMREHTNQIANTRRGTGLVHSEVQRKLADAERSWGELLGELVGLDDEDLDKTTGDEDWSVSETLDHILSAEIHYLKAAKAGLEGRD</sequence>
<name>A0A6B1DW69_9CHLR</name>
<dbReference type="InterPro" id="IPR034660">
    <property type="entry name" value="DinB/YfiT-like"/>
</dbReference>
<proteinExistence type="predicted"/>
<dbReference type="Gene3D" id="1.20.120.450">
    <property type="entry name" value="dinb family like domain"/>
    <property type="match status" value="2"/>
</dbReference>
<organism evidence="1">
    <name type="scientific">Caldilineaceae bacterium SB0662_bin_9</name>
    <dbReference type="NCBI Taxonomy" id="2605258"/>
    <lineage>
        <taxon>Bacteria</taxon>
        <taxon>Bacillati</taxon>
        <taxon>Chloroflexota</taxon>
        <taxon>Caldilineae</taxon>
        <taxon>Caldilineales</taxon>
        <taxon>Caldilineaceae</taxon>
    </lineage>
</organism>